<proteinExistence type="predicted"/>
<dbReference type="EMBL" id="DSRD01000374">
    <property type="protein sequence ID" value="HGW93781.1"/>
    <property type="molecule type" value="Genomic_DNA"/>
</dbReference>
<evidence type="ECO:0000313" key="1">
    <source>
        <dbReference type="EMBL" id="HGW93781.1"/>
    </source>
</evidence>
<name>A0A832H421_9CYAN</name>
<comment type="caution">
    <text evidence="1">The sequence shown here is derived from an EMBL/GenBank/DDBJ whole genome shotgun (WGS) entry which is preliminary data.</text>
</comment>
<dbReference type="AlphaFoldDB" id="A0A832H421"/>
<organism evidence="1">
    <name type="scientific">Oscillatoriales cyanobacterium SpSt-402</name>
    <dbReference type="NCBI Taxonomy" id="2282168"/>
    <lineage>
        <taxon>Bacteria</taxon>
        <taxon>Bacillati</taxon>
        <taxon>Cyanobacteriota</taxon>
        <taxon>Cyanophyceae</taxon>
        <taxon>Oscillatoriophycideae</taxon>
        <taxon>Oscillatoriales</taxon>
    </lineage>
</organism>
<gene>
    <name evidence="1" type="ORF">ENR47_05800</name>
</gene>
<accession>A0A832H421</accession>
<protein>
    <submittedName>
        <fullName evidence="1">Uncharacterized protein</fullName>
    </submittedName>
</protein>
<sequence>MTYSAPSYTEPGFWENEILDMLFPRSPVQAGQFNQDSDLLRQLPFIPGLKELLMTRQVHALEHATVWVLSNMATQPRSHVNAINIESVGGLSTERGFYLYGSVATEDLSRAAQTALRRITTGEWELAVHPRCGTNLSVGMLLTAGLTLGASVLLPRGPIEQLLGVGVAAMTAAHLAPEVGAWAQRYITTAIPFNLAISNVVALRDTLGRPAHFVEVCWVD</sequence>
<dbReference type="Pfam" id="PF19928">
    <property type="entry name" value="DUF6391"/>
    <property type="match status" value="1"/>
</dbReference>
<reference evidence="1" key="1">
    <citation type="journal article" date="2020" name="mSystems">
        <title>Genome- and Community-Level Interaction Insights into Carbon Utilization and Element Cycling Functions of Hydrothermarchaeota in Hydrothermal Sediment.</title>
        <authorList>
            <person name="Zhou Z."/>
            <person name="Liu Y."/>
            <person name="Xu W."/>
            <person name="Pan J."/>
            <person name="Luo Z.H."/>
            <person name="Li M."/>
        </authorList>
    </citation>
    <scope>NUCLEOTIDE SEQUENCE [LARGE SCALE GENOMIC DNA]</scope>
    <source>
        <strain evidence="1">SpSt-402</strain>
    </source>
</reference>